<dbReference type="Gramene" id="PSS15984">
    <property type="protein sequence ID" value="PSS15984"/>
    <property type="gene ID" value="CEY00_Acc13477"/>
</dbReference>
<dbReference type="PANTHER" id="PTHR33388">
    <property type="entry name" value="OS01G0212500 PROTEIN"/>
    <property type="match status" value="1"/>
</dbReference>
<proteinExistence type="predicted"/>
<reference evidence="5 6" key="1">
    <citation type="submission" date="2017-07" db="EMBL/GenBank/DDBJ databases">
        <title>An improved, manually edited Actinidia chinensis var. chinensis (kiwifruit) genome highlights the challenges associated with draft genomes and gene prediction in plants.</title>
        <authorList>
            <person name="Pilkington S."/>
            <person name="Crowhurst R."/>
            <person name="Hilario E."/>
            <person name="Nardozza S."/>
            <person name="Fraser L."/>
            <person name="Peng Y."/>
            <person name="Gunaseelan K."/>
            <person name="Simpson R."/>
            <person name="Tahir J."/>
            <person name="Deroles S."/>
            <person name="Templeton K."/>
            <person name="Luo Z."/>
            <person name="Davy M."/>
            <person name="Cheng C."/>
            <person name="Mcneilage M."/>
            <person name="Scaglione D."/>
            <person name="Liu Y."/>
            <person name="Zhang Q."/>
            <person name="Datson P."/>
            <person name="De Silva N."/>
            <person name="Gardiner S."/>
            <person name="Bassett H."/>
            <person name="Chagne D."/>
            <person name="Mccallum J."/>
            <person name="Dzierzon H."/>
            <person name="Deng C."/>
            <person name="Wang Y.-Y."/>
            <person name="Barron N."/>
            <person name="Manako K."/>
            <person name="Bowen J."/>
            <person name="Foster T."/>
            <person name="Erridge Z."/>
            <person name="Tiffin H."/>
            <person name="Waite C."/>
            <person name="Davies K."/>
            <person name="Grierson E."/>
            <person name="Laing W."/>
            <person name="Kirk R."/>
            <person name="Chen X."/>
            <person name="Wood M."/>
            <person name="Montefiori M."/>
            <person name="Brummell D."/>
            <person name="Schwinn K."/>
            <person name="Catanach A."/>
            <person name="Fullerton C."/>
            <person name="Li D."/>
            <person name="Meiyalaghan S."/>
            <person name="Nieuwenhuizen N."/>
            <person name="Read N."/>
            <person name="Prakash R."/>
            <person name="Hunter D."/>
            <person name="Zhang H."/>
            <person name="Mckenzie M."/>
            <person name="Knabel M."/>
            <person name="Harris A."/>
            <person name="Allan A."/>
            <person name="Chen A."/>
            <person name="Janssen B."/>
            <person name="Plunkett B."/>
            <person name="Dwamena C."/>
            <person name="Voogd C."/>
            <person name="Leif D."/>
            <person name="Lafferty D."/>
            <person name="Souleyre E."/>
            <person name="Varkonyi-Gasic E."/>
            <person name="Gambi F."/>
            <person name="Hanley J."/>
            <person name="Yao J.-L."/>
            <person name="Cheung J."/>
            <person name="David K."/>
            <person name="Warren B."/>
            <person name="Marsh K."/>
            <person name="Snowden K."/>
            <person name="Lin-Wang K."/>
            <person name="Brian L."/>
            <person name="Martinez-Sanchez M."/>
            <person name="Wang M."/>
            <person name="Ileperuma N."/>
            <person name="Macnee N."/>
            <person name="Campin R."/>
            <person name="Mcatee P."/>
            <person name="Drummond R."/>
            <person name="Espley R."/>
            <person name="Ireland H."/>
            <person name="Wu R."/>
            <person name="Atkinson R."/>
            <person name="Karunairetnam S."/>
            <person name="Bulley S."/>
            <person name="Chunkath S."/>
            <person name="Hanley Z."/>
            <person name="Storey R."/>
            <person name="Thrimawithana A."/>
            <person name="Thomson S."/>
            <person name="David C."/>
            <person name="Testolin R."/>
        </authorList>
    </citation>
    <scope>NUCLEOTIDE SEQUENCE [LARGE SCALE GENOMIC DNA]</scope>
    <source>
        <strain evidence="6">cv. Red5</strain>
        <tissue evidence="5">Young leaf</tissue>
    </source>
</reference>
<accession>A0A2R6QW52</accession>
<keyword evidence="6" id="KW-1185">Reference proteome</keyword>
<evidence type="ECO:0000256" key="4">
    <source>
        <dbReference type="SAM" id="MobiDB-lite"/>
    </source>
</evidence>
<dbReference type="GO" id="GO:0003700">
    <property type="term" value="F:DNA-binding transcription factor activity"/>
    <property type="evidence" value="ECO:0007669"/>
    <property type="project" value="InterPro"/>
</dbReference>
<evidence type="ECO:0000313" key="6">
    <source>
        <dbReference type="Proteomes" id="UP000241394"/>
    </source>
</evidence>
<dbReference type="InParanoid" id="A0A2R6QW52"/>
<reference evidence="6" key="2">
    <citation type="journal article" date="2018" name="BMC Genomics">
        <title>A manually annotated Actinidia chinensis var. chinensis (kiwifruit) genome highlights the challenges associated with draft genomes and gene prediction in plants.</title>
        <authorList>
            <person name="Pilkington S.M."/>
            <person name="Crowhurst R."/>
            <person name="Hilario E."/>
            <person name="Nardozza S."/>
            <person name="Fraser L."/>
            <person name="Peng Y."/>
            <person name="Gunaseelan K."/>
            <person name="Simpson R."/>
            <person name="Tahir J."/>
            <person name="Deroles S.C."/>
            <person name="Templeton K."/>
            <person name="Luo Z."/>
            <person name="Davy M."/>
            <person name="Cheng C."/>
            <person name="McNeilage M."/>
            <person name="Scaglione D."/>
            <person name="Liu Y."/>
            <person name="Zhang Q."/>
            <person name="Datson P."/>
            <person name="De Silva N."/>
            <person name="Gardiner S.E."/>
            <person name="Bassett H."/>
            <person name="Chagne D."/>
            <person name="McCallum J."/>
            <person name="Dzierzon H."/>
            <person name="Deng C."/>
            <person name="Wang Y.Y."/>
            <person name="Barron L."/>
            <person name="Manako K."/>
            <person name="Bowen J."/>
            <person name="Foster T.M."/>
            <person name="Erridge Z.A."/>
            <person name="Tiffin H."/>
            <person name="Waite C.N."/>
            <person name="Davies K.M."/>
            <person name="Grierson E.P."/>
            <person name="Laing W.A."/>
            <person name="Kirk R."/>
            <person name="Chen X."/>
            <person name="Wood M."/>
            <person name="Montefiori M."/>
            <person name="Brummell D.A."/>
            <person name="Schwinn K.E."/>
            <person name="Catanach A."/>
            <person name="Fullerton C."/>
            <person name="Li D."/>
            <person name="Meiyalaghan S."/>
            <person name="Nieuwenhuizen N."/>
            <person name="Read N."/>
            <person name="Prakash R."/>
            <person name="Hunter D."/>
            <person name="Zhang H."/>
            <person name="McKenzie M."/>
            <person name="Knabel M."/>
            <person name="Harris A."/>
            <person name="Allan A.C."/>
            <person name="Gleave A."/>
            <person name="Chen A."/>
            <person name="Janssen B.J."/>
            <person name="Plunkett B."/>
            <person name="Ampomah-Dwamena C."/>
            <person name="Voogd C."/>
            <person name="Leif D."/>
            <person name="Lafferty D."/>
            <person name="Souleyre E.J.F."/>
            <person name="Varkonyi-Gasic E."/>
            <person name="Gambi F."/>
            <person name="Hanley J."/>
            <person name="Yao J.L."/>
            <person name="Cheung J."/>
            <person name="David K.M."/>
            <person name="Warren B."/>
            <person name="Marsh K."/>
            <person name="Snowden K.C."/>
            <person name="Lin-Wang K."/>
            <person name="Brian L."/>
            <person name="Martinez-Sanchez M."/>
            <person name="Wang M."/>
            <person name="Ileperuma N."/>
            <person name="Macnee N."/>
            <person name="Campin R."/>
            <person name="McAtee P."/>
            <person name="Drummond R.S.M."/>
            <person name="Espley R.V."/>
            <person name="Ireland H.S."/>
            <person name="Wu R."/>
            <person name="Atkinson R.G."/>
            <person name="Karunairetnam S."/>
            <person name="Bulley S."/>
            <person name="Chunkath S."/>
            <person name="Hanley Z."/>
            <person name="Storey R."/>
            <person name="Thrimawithana A.H."/>
            <person name="Thomson S."/>
            <person name="David C."/>
            <person name="Testolin R."/>
            <person name="Huang H."/>
            <person name="Hellens R.P."/>
            <person name="Schaffer R.J."/>
        </authorList>
    </citation>
    <scope>NUCLEOTIDE SEQUENCE [LARGE SCALE GENOMIC DNA]</scope>
    <source>
        <strain evidence="6">cv. Red5</strain>
    </source>
</reference>
<organism evidence="5 6">
    <name type="scientific">Actinidia chinensis var. chinensis</name>
    <name type="common">Chinese soft-hair kiwi</name>
    <dbReference type="NCBI Taxonomy" id="1590841"/>
    <lineage>
        <taxon>Eukaryota</taxon>
        <taxon>Viridiplantae</taxon>
        <taxon>Streptophyta</taxon>
        <taxon>Embryophyta</taxon>
        <taxon>Tracheophyta</taxon>
        <taxon>Spermatophyta</taxon>
        <taxon>Magnoliopsida</taxon>
        <taxon>eudicotyledons</taxon>
        <taxon>Gunneridae</taxon>
        <taxon>Pentapetalae</taxon>
        <taxon>asterids</taxon>
        <taxon>Ericales</taxon>
        <taxon>Actinidiaceae</taxon>
        <taxon>Actinidia</taxon>
    </lineage>
</organism>
<sequence>MDQEEHTQMVNNICSDGRSLKKLKEKKVPQRGLGVAQLEKIRLEEQHQNKDTSSSSSLGVQCGPNFRHNPSFSSIPLPPPSPTTDLSLPNSVFRPASSIPTVDVLDRNTLPLLKPSNGGGGELAFPVISGNFPKLWNDEYNLEGENHRLDHHGFGFRSNENLPFESNPIWPSPNVIIQRTHQFQQQPPSSMVSEWIFFNGFLISFHDLAFEFYVIL</sequence>
<dbReference type="EMBL" id="NKQK01000012">
    <property type="protein sequence ID" value="PSS15984.1"/>
    <property type="molecule type" value="Genomic_DNA"/>
</dbReference>
<protein>
    <submittedName>
        <fullName evidence="5">Uncharacterized protein</fullName>
    </submittedName>
</protein>
<evidence type="ECO:0000256" key="1">
    <source>
        <dbReference type="ARBA" id="ARBA00022491"/>
    </source>
</evidence>
<name>A0A2R6QW52_ACTCC</name>
<keyword evidence="2" id="KW-0805">Transcription regulation</keyword>
<evidence type="ECO:0000256" key="2">
    <source>
        <dbReference type="ARBA" id="ARBA00023015"/>
    </source>
</evidence>
<feature type="region of interest" description="Disordered" evidence="4">
    <location>
        <begin position="44"/>
        <end position="81"/>
    </location>
</feature>
<comment type="caution">
    <text evidence="5">The sequence shown here is derived from an EMBL/GenBank/DDBJ whole genome shotgun (WGS) entry which is preliminary data.</text>
</comment>
<dbReference type="OrthoDB" id="1926221at2759"/>
<dbReference type="AlphaFoldDB" id="A0A2R6QW52"/>
<dbReference type="Proteomes" id="UP000241394">
    <property type="component" value="Chromosome LG12"/>
</dbReference>
<gene>
    <name evidence="5" type="ORF">CEY00_Acc13477</name>
</gene>
<keyword evidence="1" id="KW-0678">Repressor</keyword>
<evidence type="ECO:0000313" key="5">
    <source>
        <dbReference type="EMBL" id="PSS15984.1"/>
    </source>
</evidence>
<keyword evidence="3" id="KW-0804">Transcription</keyword>
<dbReference type="PANTHER" id="PTHR33388:SF1">
    <property type="entry name" value="PROTEIN SPEAR2"/>
    <property type="match status" value="1"/>
</dbReference>
<dbReference type="InterPro" id="IPR040356">
    <property type="entry name" value="SPEAR"/>
</dbReference>
<evidence type="ECO:0000256" key="3">
    <source>
        <dbReference type="ARBA" id="ARBA00023163"/>
    </source>
</evidence>